<keyword evidence="3" id="KW-1185">Reference proteome</keyword>
<proteinExistence type="predicted"/>
<dbReference type="Proteomes" id="UP001296104">
    <property type="component" value="Unassembled WGS sequence"/>
</dbReference>
<comment type="caution">
    <text evidence="2">The sequence shown here is derived from an EMBL/GenBank/DDBJ whole genome shotgun (WGS) entry which is preliminary data.</text>
</comment>
<sequence>MANDPIVSLLNSLQDADDDMAIEEDDSHEPHAQDTGLGAYHAHLRDRFGASRAHRRTLLNRSTQGTSAVPTEARSGGSRPESSTGFNPHAAEFVPRTPSKRKASSSARPNKSTHPVNAPVTARSATGVAGQPSIPWNELFGFQPRTLPTNFTLEEMDEEEADELITLDQDLSAEDQDELQRVIRLRRSLRMKQAAGNSWQTSAAILFSPDDGAEYPSEASHSTGKLRYLPIGPESLSRWENSDDSVRSFTVLRGHRQYIDDASASHIASRASWPPGRLPVELFEAITHLLSRDDIMCMRLVSKEFEKKVSSTLFHTSVVPFNTELYDMIEEDAKMASRSIWHDARPPGKGKGKARDVSDHVLERVPGSLHWQNAREDAEGKVYKGHGLRVFKGFGPHIRKFGMSFEVAETQLSRPPVKRELDHVVSYYGSYDWPQQQYARFANLAGLEKTADDTLRMKAAFSNLDKVQELALSLDSGLGWLNGPDKSVHSHIFERPTPVFGLSRSDHRLQDSRDFWSALQASHRSHGRPNVLKEANLMYQRLPKAPAGLQGLEGTRYGATKFWPSISTDQVMPALGPATWEEPSHGVAYMTTTQPGSSTTSLYDKSALVPAELRKEQKEWLLETEWAQRAFLECYMLAVIDNSALFANVKTLKLSKLSSSFLPLVGRESFWDALPGLSTVEIHVKPDWRVVEKDNAGYAETSTQSPSEAVHAFHQFVLKDRLCLRPSVKHLNIGWVGGGEHAVGIFARNANILPCPISQLEHSTAATAHFGLIFEYVEHLTLTNCWITPPALQEMVKNHAGKSLKTLTLDSVSLTSHPRFPAGGQQQQMAQAMAGLQQGNLQAFGLGAPQGQVAPAVQQNAQPAGGHLAQMQHMQAQMQALHQLLPHGHQHNVPQNQLQMQAQLQALQAALMNAGQPAALPPPAQVQNPIQNQNVQQNPQNQPAPSHWTDGHREGSWPDVINDISPGTIFTDYVPQPQPWETQLPPRAVTNLQTIEFKSCGYARLINNHAFDQFWLDTIDTHHLSVWFRTRQGVLAPAMMTTSDPYIARIVQNIPQRELDALLFAWGLTEGWADREKAEEAEFDGLLAGGTGRFSGKVEVGMALVGQPASAEGS</sequence>
<accession>A0AAI8Z0L4</accession>
<feature type="region of interest" description="Disordered" evidence="1">
    <location>
        <begin position="934"/>
        <end position="956"/>
    </location>
</feature>
<organism evidence="2 3">
    <name type="scientific">Lecanosticta acicola</name>
    <dbReference type="NCBI Taxonomy" id="111012"/>
    <lineage>
        <taxon>Eukaryota</taxon>
        <taxon>Fungi</taxon>
        <taxon>Dikarya</taxon>
        <taxon>Ascomycota</taxon>
        <taxon>Pezizomycotina</taxon>
        <taxon>Dothideomycetes</taxon>
        <taxon>Dothideomycetidae</taxon>
        <taxon>Mycosphaerellales</taxon>
        <taxon>Mycosphaerellaceae</taxon>
        <taxon>Lecanosticta</taxon>
    </lineage>
</organism>
<feature type="compositionally biased region" description="Polar residues" evidence="1">
    <location>
        <begin position="59"/>
        <end position="69"/>
    </location>
</feature>
<name>A0AAI8Z0L4_9PEZI</name>
<dbReference type="AlphaFoldDB" id="A0AAI8Z0L4"/>
<evidence type="ECO:0000313" key="2">
    <source>
        <dbReference type="EMBL" id="CAK4030136.1"/>
    </source>
</evidence>
<evidence type="ECO:0000256" key="1">
    <source>
        <dbReference type="SAM" id="MobiDB-lite"/>
    </source>
</evidence>
<feature type="compositionally biased region" description="Polar residues" evidence="1">
    <location>
        <begin position="104"/>
        <end position="115"/>
    </location>
</feature>
<feature type="compositionally biased region" description="Low complexity" evidence="1">
    <location>
        <begin position="934"/>
        <end position="945"/>
    </location>
</feature>
<evidence type="ECO:0000313" key="3">
    <source>
        <dbReference type="Proteomes" id="UP001296104"/>
    </source>
</evidence>
<gene>
    <name evidence="2" type="ORF">LECACI_7A005410</name>
</gene>
<reference evidence="2" key="1">
    <citation type="submission" date="2023-11" db="EMBL/GenBank/DDBJ databases">
        <authorList>
            <person name="Alioto T."/>
            <person name="Alioto T."/>
            <person name="Gomez Garrido J."/>
        </authorList>
    </citation>
    <scope>NUCLEOTIDE SEQUENCE</scope>
</reference>
<evidence type="ECO:0008006" key="4">
    <source>
        <dbReference type="Google" id="ProtNLM"/>
    </source>
</evidence>
<protein>
    <recommendedName>
        <fullName evidence="4">F-box domain-containing protein</fullName>
    </recommendedName>
</protein>
<dbReference type="EMBL" id="CAVMBE010000034">
    <property type="protein sequence ID" value="CAK4030136.1"/>
    <property type="molecule type" value="Genomic_DNA"/>
</dbReference>
<feature type="compositionally biased region" description="Acidic residues" evidence="1">
    <location>
        <begin position="15"/>
        <end position="27"/>
    </location>
</feature>
<feature type="region of interest" description="Disordered" evidence="1">
    <location>
        <begin position="1"/>
        <end position="119"/>
    </location>
</feature>